<dbReference type="EMBL" id="JBEHCU010002497">
    <property type="protein sequence ID" value="KAL1402790.1"/>
    <property type="molecule type" value="Genomic_DNA"/>
</dbReference>
<organism evidence="2 3">
    <name type="scientific">Culex pipiens pipiens</name>
    <name type="common">Northern house mosquito</name>
    <dbReference type="NCBI Taxonomy" id="38569"/>
    <lineage>
        <taxon>Eukaryota</taxon>
        <taxon>Metazoa</taxon>
        <taxon>Ecdysozoa</taxon>
        <taxon>Arthropoda</taxon>
        <taxon>Hexapoda</taxon>
        <taxon>Insecta</taxon>
        <taxon>Pterygota</taxon>
        <taxon>Neoptera</taxon>
        <taxon>Endopterygota</taxon>
        <taxon>Diptera</taxon>
        <taxon>Nematocera</taxon>
        <taxon>Culicoidea</taxon>
        <taxon>Culicidae</taxon>
        <taxon>Culicinae</taxon>
        <taxon>Culicini</taxon>
        <taxon>Culex</taxon>
        <taxon>Culex</taxon>
    </lineage>
</organism>
<feature type="non-terminal residue" evidence="2">
    <location>
        <position position="1"/>
    </location>
</feature>
<reference evidence="2 3" key="1">
    <citation type="submission" date="2024-05" db="EMBL/GenBank/DDBJ databases">
        <title>Culex pipiens pipiens assembly and annotation.</title>
        <authorList>
            <person name="Alout H."/>
            <person name="Durand T."/>
        </authorList>
    </citation>
    <scope>NUCLEOTIDE SEQUENCE [LARGE SCALE GENOMIC DNA]</scope>
    <source>
        <strain evidence="2">HA-2024</strain>
        <tissue evidence="2">Whole body</tissue>
    </source>
</reference>
<sequence length="96" mass="9512">RCQRAAKTRPADVHAIPNVRAGEGVPHQPLPDPPAPDRDGPCAVSDGAADQDLVPEPPDEAQEGNPSHQGAERAGEAGPGPEGSGGGGAGSVARAK</sequence>
<evidence type="ECO:0000313" key="3">
    <source>
        <dbReference type="Proteomes" id="UP001562425"/>
    </source>
</evidence>
<accession>A0ABD1DSP9</accession>
<protein>
    <submittedName>
        <fullName evidence="2">Uncharacterized protein</fullName>
    </submittedName>
</protein>
<name>A0ABD1DSP9_CULPP</name>
<dbReference type="AlphaFoldDB" id="A0ABD1DSP9"/>
<proteinExistence type="predicted"/>
<evidence type="ECO:0000256" key="1">
    <source>
        <dbReference type="SAM" id="MobiDB-lite"/>
    </source>
</evidence>
<gene>
    <name evidence="2" type="ORF">pipiens_000946</name>
</gene>
<feature type="non-terminal residue" evidence="2">
    <location>
        <position position="96"/>
    </location>
</feature>
<keyword evidence="3" id="KW-1185">Reference proteome</keyword>
<feature type="compositionally biased region" description="Gly residues" evidence="1">
    <location>
        <begin position="77"/>
        <end position="90"/>
    </location>
</feature>
<comment type="caution">
    <text evidence="2">The sequence shown here is derived from an EMBL/GenBank/DDBJ whole genome shotgun (WGS) entry which is preliminary data.</text>
</comment>
<feature type="region of interest" description="Disordered" evidence="1">
    <location>
        <begin position="1"/>
        <end position="96"/>
    </location>
</feature>
<evidence type="ECO:0000313" key="2">
    <source>
        <dbReference type="EMBL" id="KAL1402790.1"/>
    </source>
</evidence>
<dbReference type="Proteomes" id="UP001562425">
    <property type="component" value="Unassembled WGS sequence"/>
</dbReference>